<evidence type="ECO:0000313" key="6">
    <source>
        <dbReference type="Proteomes" id="UP000030445"/>
    </source>
</evidence>
<evidence type="ECO:0000259" key="4">
    <source>
        <dbReference type="PROSITE" id="PS50893"/>
    </source>
</evidence>
<protein>
    <submittedName>
        <fullName evidence="5">Putative ABC transporter</fullName>
    </submittedName>
</protein>
<dbReference type="InterPro" id="IPR017871">
    <property type="entry name" value="ABC_transporter-like_CS"/>
</dbReference>
<dbReference type="EMBL" id="JNAM01000002">
    <property type="protein sequence ID" value="KGF98900.1"/>
    <property type="molecule type" value="Genomic_DNA"/>
</dbReference>
<dbReference type="AlphaFoldDB" id="A0A0A2ABE6"/>
<dbReference type="OrthoDB" id="9784332at2"/>
<organism evidence="5 6">
    <name type="scientific">Prochlorococcus marinus str. MIT 9302</name>
    <dbReference type="NCBI Taxonomy" id="74545"/>
    <lineage>
        <taxon>Bacteria</taxon>
        <taxon>Bacillati</taxon>
        <taxon>Cyanobacteriota</taxon>
        <taxon>Cyanophyceae</taxon>
        <taxon>Synechococcales</taxon>
        <taxon>Prochlorococcaceae</taxon>
        <taxon>Prochlorococcus</taxon>
    </lineage>
</organism>
<dbReference type="CDD" id="cd03225">
    <property type="entry name" value="ABC_cobalt_CbiO_domain1"/>
    <property type="match status" value="1"/>
</dbReference>
<dbReference type="Gene3D" id="3.40.50.300">
    <property type="entry name" value="P-loop containing nucleotide triphosphate hydrolases"/>
    <property type="match status" value="1"/>
</dbReference>
<dbReference type="GO" id="GO:0016020">
    <property type="term" value="C:membrane"/>
    <property type="evidence" value="ECO:0007669"/>
    <property type="project" value="InterPro"/>
</dbReference>
<dbReference type="eggNOG" id="COG1122">
    <property type="taxonomic scope" value="Bacteria"/>
</dbReference>
<comment type="caution">
    <text evidence="5">The sequence shown here is derived from an EMBL/GenBank/DDBJ whole genome shotgun (WGS) entry which is preliminary data.</text>
</comment>
<feature type="domain" description="ABC transporter" evidence="4">
    <location>
        <begin position="12"/>
        <end position="224"/>
    </location>
</feature>
<dbReference type="InterPro" id="IPR050334">
    <property type="entry name" value="Molybdenum_import_ModC"/>
</dbReference>
<evidence type="ECO:0000256" key="1">
    <source>
        <dbReference type="ARBA" id="ARBA00022448"/>
    </source>
</evidence>
<dbReference type="PANTHER" id="PTHR43514">
    <property type="entry name" value="ABC TRANSPORTER I FAMILY MEMBER 10"/>
    <property type="match status" value="1"/>
</dbReference>
<keyword evidence="3" id="KW-0067">ATP-binding</keyword>
<dbReference type="InterPro" id="IPR003593">
    <property type="entry name" value="AAA+_ATPase"/>
</dbReference>
<dbReference type="Proteomes" id="UP000030445">
    <property type="component" value="Unassembled WGS sequence"/>
</dbReference>
<sequence length="224" mass="25481">MRDSLENKIPYIHFKDVSFSYPINKENLILKCNFSIKKPGFWMIVGKNGSGKSTLLKLINGIIKPQNGIVDSKANIGMVFQNPDHQILMPNCRSELLLNINQNISCYEITQRIEYVLDQVGLSGFEKRPVHTLSGGQKQRLTIACALISNRNFILLDEPTALLDQTSQLKVLKTIKNLTSDKKNPLSALWITHRYEELNYADAVAELKNGFLSSWQKPSNFHYN</sequence>
<proteinExistence type="predicted"/>
<evidence type="ECO:0000256" key="2">
    <source>
        <dbReference type="ARBA" id="ARBA00022741"/>
    </source>
</evidence>
<dbReference type="InterPro" id="IPR027417">
    <property type="entry name" value="P-loop_NTPase"/>
</dbReference>
<evidence type="ECO:0000313" key="5">
    <source>
        <dbReference type="EMBL" id="KGF98900.1"/>
    </source>
</evidence>
<dbReference type="SUPFAM" id="SSF52540">
    <property type="entry name" value="P-loop containing nucleoside triphosphate hydrolases"/>
    <property type="match status" value="1"/>
</dbReference>
<dbReference type="RefSeq" id="WP_032525833.1">
    <property type="nucleotide sequence ID" value="NZ_CP138951.1"/>
</dbReference>
<reference evidence="6" key="1">
    <citation type="journal article" date="2014" name="Sci. Data">
        <title>Genomes of diverse isolates of the marine cyanobacterium Prochlorococcus.</title>
        <authorList>
            <person name="Biller S."/>
            <person name="Berube P."/>
            <person name="Thompson J."/>
            <person name="Kelly L."/>
            <person name="Roggensack S."/>
            <person name="Awad L."/>
            <person name="Roache-Johnson K."/>
            <person name="Ding H."/>
            <person name="Giovannoni S.J."/>
            <person name="Moore L.R."/>
            <person name="Chisholm S.W."/>
        </authorList>
    </citation>
    <scope>NUCLEOTIDE SEQUENCE [LARGE SCALE GENOMIC DNA]</scope>
    <source>
        <strain evidence="6">MIT 9302</strain>
    </source>
</reference>
<dbReference type="Pfam" id="PF00005">
    <property type="entry name" value="ABC_tran"/>
    <property type="match status" value="1"/>
</dbReference>
<accession>A0A0A2ABE6</accession>
<dbReference type="PANTHER" id="PTHR43514:SF4">
    <property type="entry name" value="ABC TRANSPORTER I FAMILY MEMBER 10"/>
    <property type="match status" value="1"/>
</dbReference>
<keyword evidence="1" id="KW-0813">Transport</keyword>
<dbReference type="GO" id="GO:0005524">
    <property type="term" value="F:ATP binding"/>
    <property type="evidence" value="ECO:0007669"/>
    <property type="project" value="UniProtKB-KW"/>
</dbReference>
<keyword evidence="2" id="KW-0547">Nucleotide-binding</keyword>
<dbReference type="SMART" id="SM00382">
    <property type="entry name" value="AAA"/>
    <property type="match status" value="1"/>
</dbReference>
<dbReference type="PROSITE" id="PS00211">
    <property type="entry name" value="ABC_TRANSPORTER_1"/>
    <property type="match status" value="1"/>
</dbReference>
<gene>
    <name evidence="5" type="ORF">EU96_0209</name>
</gene>
<dbReference type="InterPro" id="IPR003439">
    <property type="entry name" value="ABC_transporter-like_ATP-bd"/>
</dbReference>
<dbReference type="GO" id="GO:0016887">
    <property type="term" value="F:ATP hydrolysis activity"/>
    <property type="evidence" value="ECO:0007669"/>
    <property type="project" value="InterPro"/>
</dbReference>
<dbReference type="GO" id="GO:0022857">
    <property type="term" value="F:transmembrane transporter activity"/>
    <property type="evidence" value="ECO:0007669"/>
    <property type="project" value="UniProtKB-ARBA"/>
</dbReference>
<dbReference type="PROSITE" id="PS50893">
    <property type="entry name" value="ABC_TRANSPORTER_2"/>
    <property type="match status" value="1"/>
</dbReference>
<dbReference type="STRING" id="74545.EU96_0209"/>
<name>A0A0A2ABE6_PROMR</name>
<dbReference type="InterPro" id="IPR015856">
    <property type="entry name" value="ABC_transpr_CbiO/EcfA_su"/>
</dbReference>
<evidence type="ECO:0000256" key="3">
    <source>
        <dbReference type="ARBA" id="ARBA00022840"/>
    </source>
</evidence>